<feature type="compositionally biased region" description="Basic and acidic residues" evidence="1">
    <location>
        <begin position="76"/>
        <end position="87"/>
    </location>
</feature>
<accession>A0A0G4GQ42</accession>
<evidence type="ECO:0000313" key="4">
    <source>
        <dbReference type="Proteomes" id="UP000041254"/>
    </source>
</evidence>
<name>A0A0G4GQ42_VITBC</name>
<proteinExistence type="predicted"/>
<feature type="region of interest" description="Disordered" evidence="1">
    <location>
        <begin position="1"/>
        <end position="55"/>
    </location>
</feature>
<dbReference type="InterPro" id="IPR010262">
    <property type="entry name" value="Arylsulfotransferase_bact"/>
</dbReference>
<evidence type="ECO:0000256" key="1">
    <source>
        <dbReference type="SAM" id="MobiDB-lite"/>
    </source>
</evidence>
<evidence type="ECO:0000313" key="3">
    <source>
        <dbReference type="EMBL" id="CEM32507.1"/>
    </source>
</evidence>
<dbReference type="Pfam" id="PF05935">
    <property type="entry name" value="Arylsulfotrans"/>
    <property type="match status" value="1"/>
</dbReference>
<dbReference type="Proteomes" id="UP000041254">
    <property type="component" value="Unassembled WGS sequence"/>
</dbReference>
<dbReference type="GO" id="GO:0004062">
    <property type="term" value="F:aryl sulfotransferase activity"/>
    <property type="evidence" value="ECO:0007669"/>
    <property type="project" value="InterPro"/>
</dbReference>
<dbReference type="PANTHER" id="PTHR35340:SF5">
    <property type="entry name" value="ASST-DOMAIN-CONTAINING PROTEIN"/>
    <property type="match status" value="1"/>
</dbReference>
<dbReference type="InterPro" id="IPR053143">
    <property type="entry name" value="Arylsulfate_ST"/>
</dbReference>
<evidence type="ECO:0000256" key="2">
    <source>
        <dbReference type="SAM" id="Phobius"/>
    </source>
</evidence>
<feature type="transmembrane region" description="Helical" evidence="2">
    <location>
        <begin position="117"/>
        <end position="138"/>
    </location>
</feature>
<keyword evidence="4" id="KW-1185">Reference proteome</keyword>
<keyword evidence="2" id="KW-0472">Membrane</keyword>
<gene>
    <name evidence="3" type="ORF">Vbra_538</name>
</gene>
<keyword evidence="2" id="KW-1133">Transmembrane helix</keyword>
<dbReference type="EMBL" id="CDMY01000758">
    <property type="protein sequence ID" value="CEM32507.1"/>
    <property type="molecule type" value="Genomic_DNA"/>
</dbReference>
<organism evidence="3 4">
    <name type="scientific">Vitrella brassicaformis (strain CCMP3155)</name>
    <dbReference type="NCBI Taxonomy" id="1169540"/>
    <lineage>
        <taxon>Eukaryota</taxon>
        <taxon>Sar</taxon>
        <taxon>Alveolata</taxon>
        <taxon>Colpodellida</taxon>
        <taxon>Vitrellaceae</taxon>
        <taxon>Vitrella</taxon>
    </lineage>
</organism>
<keyword evidence="2" id="KW-0812">Transmembrane</keyword>
<reference evidence="3 4" key="1">
    <citation type="submission" date="2014-11" db="EMBL/GenBank/DDBJ databases">
        <authorList>
            <person name="Zhu J."/>
            <person name="Qi W."/>
            <person name="Song R."/>
        </authorList>
    </citation>
    <scope>NUCLEOTIDE SEQUENCE [LARGE SCALE GENOMIC DNA]</scope>
</reference>
<sequence>MSGSCQRRQLYLKPTAIGTSPNPSKREPARRGRHRASGSDTPGGGERGTWHEGDTTKCIRGSVSVRARLSSSRFDGTTRPDRFPERHLPKKSAIGSLLTEDLVPRQHQDPYKSSAPLLQLLVVTPLIAILVVLVALLIGSASAGPVSQGNTVRRHAPRRRHVTSSRADGTDDVDTSVHQGNLTSNTSSVLSVLENTRPLDKMRGRHMDQLTLWAPNGVNVAYLYDSNLCIAKTYNITDTKSGGTAAGATSILRNGLALRSASDPTRPGLRADPWFPYGGRAGILQLIDQDSTVVWDFNTTKFERGRIAIQHHETIGLPNGNILYLLWVVKDYAEAIQAGRDPARDIPDNQNKSGYLLTEEIVEVTPVGKNSAKEVWRWRMWDHLIQDFDRTKDNYVPYCDHPDDYYYRLDVNIPPVTARDISFSVSVDWLHWNSLDYNEELDQIMISSRHTSEIYIIDHSISTAEAATAKGDFLFRYGRPFNYRADPFDANRVLYSSHSAKWSFNDIRFSSTLLGAIKEARYDVSPTRNIIVFNNGCWAEGSCCQEFVVPRVCGTSYGDPSRWVENTEQVFQYDFDRADIVSSCQRLPGSKYLIFYASPRSIDVSASKGETNKVCPDTGNSLRAWRYSTSYSGVRALNLVCQDPAVCTKLPVLPFSECPVGRCYGKDMVW</sequence>
<feature type="region of interest" description="Disordered" evidence="1">
    <location>
        <begin position="70"/>
        <end position="90"/>
    </location>
</feature>
<feature type="region of interest" description="Disordered" evidence="1">
    <location>
        <begin position="144"/>
        <end position="189"/>
    </location>
</feature>
<dbReference type="VEuPathDB" id="CryptoDB:Vbra_538"/>
<protein>
    <submittedName>
        <fullName evidence="3">Uncharacterized protein</fullName>
    </submittedName>
</protein>
<feature type="compositionally biased region" description="Basic residues" evidence="1">
    <location>
        <begin position="152"/>
        <end position="163"/>
    </location>
</feature>
<dbReference type="AlphaFoldDB" id="A0A0G4GQ42"/>
<dbReference type="InParanoid" id="A0A0G4GQ42"/>
<dbReference type="PANTHER" id="PTHR35340">
    <property type="entry name" value="PQQ ENZYME REPEAT PROTEIN-RELATED"/>
    <property type="match status" value="1"/>
</dbReference>